<dbReference type="GO" id="GO:0051082">
    <property type="term" value="F:unfolded protein binding"/>
    <property type="evidence" value="ECO:0007669"/>
    <property type="project" value="TreeGrafter"/>
</dbReference>
<dbReference type="CDD" id="cd00320">
    <property type="entry name" value="cpn10"/>
    <property type="match status" value="1"/>
</dbReference>
<sequence length="101" mass="11094">MKKNKSIGLKPTAGYLIIEPLEAEERTSAGIYLPDSASEKPQKGKVLAVGDDELTDSGVKRKSPAQVGDVVIYKKWGGNEVKIDRVEYLFAKFDDILAVVR</sequence>
<dbReference type="EMBL" id="LBTI01000025">
    <property type="protein sequence ID" value="KKQ37192.1"/>
    <property type="molecule type" value="Genomic_DNA"/>
</dbReference>
<dbReference type="GO" id="GO:0005737">
    <property type="term" value="C:cytoplasm"/>
    <property type="evidence" value="ECO:0007669"/>
    <property type="project" value="UniProtKB-SubCell"/>
</dbReference>
<comment type="subunit">
    <text evidence="3">Heptamer of 7 subunits arranged in a ring. Interacts with the chaperonin GroEL.</text>
</comment>
<reference evidence="5 6" key="1">
    <citation type="journal article" date="2015" name="Nature">
        <title>rRNA introns, odd ribosomes, and small enigmatic genomes across a large radiation of phyla.</title>
        <authorList>
            <person name="Brown C.T."/>
            <person name="Hug L.A."/>
            <person name="Thomas B.C."/>
            <person name="Sharon I."/>
            <person name="Castelle C.J."/>
            <person name="Singh A."/>
            <person name="Wilkins M.J."/>
            <person name="Williams K.H."/>
            <person name="Banfield J.F."/>
        </authorList>
    </citation>
    <scope>NUCLEOTIDE SEQUENCE [LARGE SCALE GENOMIC DNA]</scope>
</reference>
<dbReference type="InterPro" id="IPR037124">
    <property type="entry name" value="Chaperonin_GroES_sf"/>
</dbReference>
<comment type="subcellular location">
    <subcellularLocation>
        <location evidence="3">Cytoplasm</location>
    </subcellularLocation>
</comment>
<dbReference type="SUPFAM" id="SSF50129">
    <property type="entry name" value="GroES-like"/>
    <property type="match status" value="1"/>
</dbReference>
<organism evidence="5 6">
    <name type="scientific">Candidatus Woesebacteria bacterium GW2011_GWA1_37_7</name>
    <dbReference type="NCBI Taxonomy" id="1618545"/>
    <lineage>
        <taxon>Bacteria</taxon>
        <taxon>Candidatus Woeseibacteriota</taxon>
    </lineage>
</organism>
<evidence type="ECO:0000313" key="6">
    <source>
        <dbReference type="Proteomes" id="UP000034591"/>
    </source>
</evidence>
<dbReference type="Gene3D" id="2.30.33.40">
    <property type="entry name" value="GroES chaperonin"/>
    <property type="match status" value="1"/>
</dbReference>
<gene>
    <name evidence="3" type="primary">groES</name>
    <name evidence="3" type="synonym">groS</name>
    <name evidence="5" type="ORF">US53_C0025G0008</name>
</gene>
<dbReference type="GO" id="GO:0044183">
    <property type="term" value="F:protein folding chaperone"/>
    <property type="evidence" value="ECO:0007669"/>
    <property type="project" value="InterPro"/>
</dbReference>
<dbReference type="Pfam" id="PF00166">
    <property type="entry name" value="Cpn10"/>
    <property type="match status" value="1"/>
</dbReference>
<dbReference type="HAMAP" id="MF_00580">
    <property type="entry name" value="CH10"/>
    <property type="match status" value="1"/>
</dbReference>
<comment type="function">
    <text evidence="3 4">Together with the chaperonin GroEL, plays an essential role in assisting protein folding. The GroEL-GroES system forms a nano-cage that allows encapsulation of the non-native substrate proteins and provides a physical environment optimized to promote and accelerate protein folding. GroES binds to the apical surface of the GroEL ring, thereby capping the opening of the GroEL channel.</text>
</comment>
<evidence type="ECO:0000256" key="4">
    <source>
        <dbReference type="RuleBase" id="RU000535"/>
    </source>
</evidence>
<dbReference type="PANTHER" id="PTHR10772:SF63">
    <property type="entry name" value="20 KDA CHAPERONIN, CHLOROPLASTIC"/>
    <property type="match status" value="1"/>
</dbReference>
<dbReference type="GO" id="GO:0051087">
    <property type="term" value="F:protein-folding chaperone binding"/>
    <property type="evidence" value="ECO:0007669"/>
    <property type="project" value="TreeGrafter"/>
</dbReference>
<dbReference type="Proteomes" id="UP000034591">
    <property type="component" value="Unassembled WGS sequence"/>
</dbReference>
<accession>A0A0G0H4X8</accession>
<dbReference type="STRING" id="1618545.US53_C0025G0008"/>
<dbReference type="FunFam" id="2.30.33.40:FF:000001">
    <property type="entry name" value="10 kDa chaperonin"/>
    <property type="match status" value="1"/>
</dbReference>
<dbReference type="AlphaFoldDB" id="A0A0G0H4X8"/>
<keyword evidence="3" id="KW-0963">Cytoplasm</keyword>
<proteinExistence type="inferred from homology"/>
<dbReference type="InterPro" id="IPR020818">
    <property type="entry name" value="Chaperonin_GroES"/>
</dbReference>
<dbReference type="PRINTS" id="PR00297">
    <property type="entry name" value="CHAPERONIN10"/>
</dbReference>
<evidence type="ECO:0000256" key="2">
    <source>
        <dbReference type="ARBA" id="ARBA00023186"/>
    </source>
</evidence>
<dbReference type="GO" id="GO:0005524">
    <property type="term" value="F:ATP binding"/>
    <property type="evidence" value="ECO:0007669"/>
    <property type="project" value="InterPro"/>
</dbReference>
<dbReference type="GO" id="GO:0046872">
    <property type="term" value="F:metal ion binding"/>
    <property type="evidence" value="ECO:0007669"/>
    <property type="project" value="TreeGrafter"/>
</dbReference>
<evidence type="ECO:0000313" key="5">
    <source>
        <dbReference type="EMBL" id="KKQ37192.1"/>
    </source>
</evidence>
<dbReference type="SMART" id="SM00883">
    <property type="entry name" value="Cpn10"/>
    <property type="match status" value="1"/>
</dbReference>
<evidence type="ECO:0000256" key="1">
    <source>
        <dbReference type="ARBA" id="ARBA00006975"/>
    </source>
</evidence>
<comment type="caution">
    <text evidence="5">The sequence shown here is derived from an EMBL/GenBank/DDBJ whole genome shotgun (WGS) entry which is preliminary data.</text>
</comment>
<protein>
    <recommendedName>
        <fullName evidence="3">Co-chaperonin GroES</fullName>
    </recommendedName>
    <alternativeName>
        <fullName evidence="3">10 kDa chaperonin</fullName>
    </alternativeName>
    <alternativeName>
        <fullName evidence="3">Chaperonin-10</fullName>
        <shortName evidence="3">Cpn10</shortName>
    </alternativeName>
</protein>
<dbReference type="PANTHER" id="PTHR10772">
    <property type="entry name" value="10 KDA HEAT SHOCK PROTEIN"/>
    <property type="match status" value="1"/>
</dbReference>
<evidence type="ECO:0000256" key="3">
    <source>
        <dbReference type="HAMAP-Rule" id="MF_00580"/>
    </source>
</evidence>
<keyword evidence="2 3" id="KW-0143">Chaperone</keyword>
<name>A0A0G0H4X8_9BACT</name>
<comment type="similarity">
    <text evidence="1 3 4">Belongs to the GroES chaperonin family.</text>
</comment>
<dbReference type="InterPro" id="IPR011032">
    <property type="entry name" value="GroES-like_sf"/>
</dbReference>